<feature type="repeat" description="ANK" evidence="3">
    <location>
        <begin position="1612"/>
        <end position="1644"/>
    </location>
</feature>
<feature type="compositionally biased region" description="Polar residues" evidence="4">
    <location>
        <begin position="1238"/>
        <end position="1255"/>
    </location>
</feature>
<feature type="compositionally biased region" description="Polar residues" evidence="4">
    <location>
        <begin position="1943"/>
        <end position="1957"/>
    </location>
</feature>
<feature type="repeat" description="ANK" evidence="3">
    <location>
        <begin position="616"/>
        <end position="648"/>
    </location>
</feature>
<evidence type="ECO:0000313" key="6">
    <source>
        <dbReference type="EMBL" id="CAL5221439.1"/>
    </source>
</evidence>
<dbReference type="Pfam" id="PF00023">
    <property type="entry name" value="Ank"/>
    <property type="match status" value="3"/>
</dbReference>
<feature type="repeat" description="ANK" evidence="3">
    <location>
        <begin position="844"/>
        <end position="872"/>
    </location>
</feature>
<dbReference type="Proteomes" id="UP001497392">
    <property type="component" value="Unassembled WGS sequence"/>
</dbReference>
<feature type="compositionally biased region" description="Low complexity" evidence="4">
    <location>
        <begin position="2233"/>
        <end position="2250"/>
    </location>
</feature>
<keyword evidence="7" id="KW-1185">Reference proteome</keyword>
<feature type="repeat" description="ANK" evidence="3">
    <location>
        <begin position="1579"/>
        <end position="1611"/>
    </location>
</feature>
<feature type="domain" description="U-box" evidence="5">
    <location>
        <begin position="2530"/>
        <end position="2592"/>
    </location>
</feature>
<feature type="region of interest" description="Disordered" evidence="4">
    <location>
        <begin position="2423"/>
        <end position="2443"/>
    </location>
</feature>
<feature type="repeat" description="ANK" evidence="3">
    <location>
        <begin position="964"/>
        <end position="996"/>
    </location>
</feature>
<proteinExistence type="predicted"/>
<evidence type="ECO:0000256" key="3">
    <source>
        <dbReference type="PROSITE-ProRule" id="PRU00023"/>
    </source>
</evidence>
<feature type="repeat" description="ANK" evidence="3">
    <location>
        <begin position="1513"/>
        <end position="1545"/>
    </location>
</feature>
<feature type="region of interest" description="Disordered" evidence="4">
    <location>
        <begin position="1"/>
        <end position="145"/>
    </location>
</feature>
<evidence type="ECO:0000256" key="2">
    <source>
        <dbReference type="ARBA" id="ARBA00023043"/>
    </source>
</evidence>
<feature type="compositionally biased region" description="Low complexity" evidence="4">
    <location>
        <begin position="289"/>
        <end position="298"/>
    </location>
</feature>
<feature type="compositionally biased region" description="Polar residues" evidence="4">
    <location>
        <begin position="2084"/>
        <end position="2100"/>
    </location>
</feature>
<dbReference type="SUPFAM" id="SSF57850">
    <property type="entry name" value="RING/U-box"/>
    <property type="match status" value="1"/>
</dbReference>
<feature type="repeat" description="ANK" evidence="3">
    <location>
        <begin position="649"/>
        <end position="681"/>
    </location>
</feature>
<accession>A0ABP1FN94</accession>
<dbReference type="PRINTS" id="PR01415">
    <property type="entry name" value="ANKYRIN"/>
</dbReference>
<dbReference type="Gene3D" id="3.30.40.10">
    <property type="entry name" value="Zinc/RING finger domain, C3HC4 (zinc finger)"/>
    <property type="match status" value="1"/>
</dbReference>
<feature type="repeat" description="ANK" evidence="3">
    <location>
        <begin position="1678"/>
        <end position="1710"/>
    </location>
</feature>
<organism evidence="6 7">
    <name type="scientific">Coccomyxa viridis</name>
    <dbReference type="NCBI Taxonomy" id="1274662"/>
    <lineage>
        <taxon>Eukaryota</taxon>
        <taxon>Viridiplantae</taxon>
        <taxon>Chlorophyta</taxon>
        <taxon>core chlorophytes</taxon>
        <taxon>Trebouxiophyceae</taxon>
        <taxon>Trebouxiophyceae incertae sedis</taxon>
        <taxon>Coccomyxaceae</taxon>
        <taxon>Coccomyxa</taxon>
    </lineage>
</organism>
<evidence type="ECO:0000256" key="4">
    <source>
        <dbReference type="SAM" id="MobiDB-lite"/>
    </source>
</evidence>
<reference evidence="6 7" key="1">
    <citation type="submission" date="2024-06" db="EMBL/GenBank/DDBJ databases">
        <authorList>
            <person name="Kraege A."/>
            <person name="Thomma B."/>
        </authorList>
    </citation>
    <scope>NUCLEOTIDE SEQUENCE [LARGE SCALE GENOMIC DNA]</scope>
</reference>
<feature type="region of interest" description="Disordered" evidence="4">
    <location>
        <begin position="362"/>
        <end position="383"/>
    </location>
</feature>
<dbReference type="PROSITE" id="PS50297">
    <property type="entry name" value="ANK_REP_REGION"/>
    <property type="match status" value="12"/>
</dbReference>
<name>A0ABP1FN94_9CHLO</name>
<feature type="repeat" description="ANK" evidence="3">
    <location>
        <begin position="1645"/>
        <end position="1677"/>
    </location>
</feature>
<dbReference type="PANTHER" id="PTHR24123:SF33">
    <property type="entry name" value="PROTEIN HOS4"/>
    <property type="match status" value="1"/>
</dbReference>
<feature type="compositionally biased region" description="Low complexity" evidence="4">
    <location>
        <begin position="234"/>
        <end position="249"/>
    </location>
</feature>
<feature type="compositionally biased region" description="Low complexity" evidence="4">
    <location>
        <begin position="2118"/>
        <end position="2139"/>
    </location>
</feature>
<dbReference type="InterPro" id="IPR003613">
    <property type="entry name" value="Ubox_domain"/>
</dbReference>
<feature type="compositionally biased region" description="Low complexity" evidence="4">
    <location>
        <begin position="1923"/>
        <end position="1934"/>
    </location>
</feature>
<dbReference type="PROSITE" id="PS50088">
    <property type="entry name" value="ANK_REPEAT"/>
    <property type="match status" value="18"/>
</dbReference>
<dbReference type="SMART" id="SM00504">
    <property type="entry name" value="Ubox"/>
    <property type="match status" value="1"/>
</dbReference>
<evidence type="ECO:0000256" key="1">
    <source>
        <dbReference type="ARBA" id="ARBA00022737"/>
    </source>
</evidence>
<evidence type="ECO:0000259" key="5">
    <source>
        <dbReference type="SMART" id="SM00504"/>
    </source>
</evidence>
<dbReference type="InterPro" id="IPR013083">
    <property type="entry name" value="Znf_RING/FYVE/PHD"/>
</dbReference>
<feature type="repeat" description="ANK" evidence="3">
    <location>
        <begin position="1711"/>
        <end position="1743"/>
    </location>
</feature>
<dbReference type="InterPro" id="IPR036770">
    <property type="entry name" value="Ankyrin_rpt-contain_sf"/>
</dbReference>
<dbReference type="PANTHER" id="PTHR24123">
    <property type="entry name" value="ANKYRIN REPEAT-CONTAINING"/>
    <property type="match status" value="1"/>
</dbReference>
<feature type="region of interest" description="Disordered" evidence="4">
    <location>
        <begin position="2498"/>
        <end position="2519"/>
    </location>
</feature>
<comment type="caution">
    <text evidence="6">The sequence shown here is derived from an EMBL/GenBank/DDBJ whole genome shotgun (WGS) entry which is preliminary data.</text>
</comment>
<dbReference type="Pfam" id="PF04564">
    <property type="entry name" value="U-box"/>
    <property type="match status" value="1"/>
</dbReference>
<feature type="compositionally biased region" description="Low complexity" evidence="4">
    <location>
        <begin position="1256"/>
        <end position="1266"/>
    </location>
</feature>
<feature type="repeat" description="ANK" evidence="3">
    <location>
        <begin position="685"/>
        <end position="717"/>
    </location>
</feature>
<feature type="region of interest" description="Disordered" evidence="4">
    <location>
        <begin position="1844"/>
        <end position="2368"/>
    </location>
</feature>
<dbReference type="InterPro" id="IPR051165">
    <property type="entry name" value="Multifunctional_ANK_Repeat"/>
</dbReference>
<feature type="region of interest" description="Disordered" evidence="4">
    <location>
        <begin position="1181"/>
        <end position="1266"/>
    </location>
</feature>
<feature type="compositionally biased region" description="Polar residues" evidence="4">
    <location>
        <begin position="110"/>
        <end position="123"/>
    </location>
</feature>
<feature type="region of interest" description="Disordered" evidence="4">
    <location>
        <begin position="2391"/>
        <end position="2411"/>
    </location>
</feature>
<feature type="compositionally biased region" description="Polar residues" evidence="4">
    <location>
        <begin position="2292"/>
        <end position="2309"/>
    </location>
</feature>
<feature type="compositionally biased region" description="Basic and acidic residues" evidence="4">
    <location>
        <begin position="1193"/>
        <end position="1202"/>
    </location>
</feature>
<feature type="repeat" description="ANK" evidence="3">
    <location>
        <begin position="583"/>
        <end position="615"/>
    </location>
</feature>
<feature type="compositionally biased region" description="Low complexity" evidence="4">
    <location>
        <begin position="1904"/>
        <end position="1916"/>
    </location>
</feature>
<feature type="compositionally biased region" description="Low complexity" evidence="4">
    <location>
        <begin position="1181"/>
        <end position="1192"/>
    </location>
</feature>
<feature type="compositionally biased region" description="Basic and acidic residues" evidence="4">
    <location>
        <begin position="1844"/>
        <end position="1853"/>
    </location>
</feature>
<dbReference type="EMBL" id="CAXHTA020000005">
    <property type="protein sequence ID" value="CAL5221439.1"/>
    <property type="molecule type" value="Genomic_DNA"/>
</dbReference>
<dbReference type="CDD" id="cd16655">
    <property type="entry name" value="RING-Ubox_WDSUB1-like"/>
    <property type="match status" value="1"/>
</dbReference>
<feature type="compositionally biased region" description="Low complexity" evidence="4">
    <location>
        <begin position="40"/>
        <end position="56"/>
    </location>
</feature>
<dbReference type="SUPFAM" id="SSF48403">
    <property type="entry name" value="Ankyrin repeat"/>
    <property type="match status" value="5"/>
</dbReference>
<feature type="repeat" description="ANK" evidence="3">
    <location>
        <begin position="1546"/>
        <end position="1578"/>
    </location>
</feature>
<feature type="compositionally biased region" description="Polar residues" evidence="4">
    <location>
        <begin position="1875"/>
        <end position="1890"/>
    </location>
</feature>
<dbReference type="SMART" id="SM00248">
    <property type="entry name" value="ANK"/>
    <property type="match status" value="29"/>
</dbReference>
<feature type="compositionally biased region" description="Basic and acidic residues" evidence="4">
    <location>
        <begin position="71"/>
        <end position="83"/>
    </location>
</feature>
<keyword evidence="1" id="KW-0677">Repeat</keyword>
<feature type="compositionally biased region" description="Pro residues" evidence="4">
    <location>
        <begin position="315"/>
        <end position="328"/>
    </location>
</feature>
<protein>
    <submittedName>
        <fullName evidence="6">G3628 protein</fullName>
    </submittedName>
</protein>
<dbReference type="Gene3D" id="1.25.40.20">
    <property type="entry name" value="Ankyrin repeat-containing domain"/>
    <property type="match status" value="9"/>
</dbReference>
<gene>
    <name evidence="6" type="primary">g3628</name>
    <name evidence="6" type="ORF">VP750_LOCUS3098</name>
</gene>
<feature type="repeat" description="ANK" evidence="3">
    <location>
        <begin position="1410"/>
        <end position="1446"/>
    </location>
</feature>
<feature type="repeat" description="ANK" evidence="3">
    <location>
        <begin position="811"/>
        <end position="843"/>
    </location>
</feature>
<feature type="region of interest" description="Disordered" evidence="4">
    <location>
        <begin position="233"/>
        <end position="343"/>
    </location>
</feature>
<feature type="compositionally biased region" description="Low complexity" evidence="4">
    <location>
        <begin position="2191"/>
        <end position="2208"/>
    </location>
</feature>
<feature type="compositionally biased region" description="Basic and acidic residues" evidence="4">
    <location>
        <begin position="1108"/>
        <end position="1121"/>
    </location>
</feature>
<keyword evidence="2 3" id="KW-0040">ANK repeat</keyword>
<dbReference type="Pfam" id="PF12796">
    <property type="entry name" value="Ank_2"/>
    <property type="match status" value="9"/>
</dbReference>
<dbReference type="InterPro" id="IPR002110">
    <property type="entry name" value="Ankyrin_rpt"/>
</dbReference>
<sequence length="2596" mass="268023">MEPPADVSPAATSARPSQEAREAWERYVQDQWGPMLKALGASGKQASSAQGAGQTSLNTPATSPAAVESHSTGDHAEKSRHAEPAGNQQAPRQEDGVWASLAAHALQEASARSAQHTSPTPEQLQLAPDAGADSDSSEELDIMGLPSSGADLEAAFSSLCLKHPWHEPAFCSSHAQEPLTFSSVGAAPPQQQQRMRRVVRVVRSAKPPATKASPGGAPSKTAVSKMPAGLKEALLSSPGSSSPEPSLGPKIGRHDSSQRTRKKRAAATLMEGTSTFHAPPALTGELERGTSGPPSSGKHPSKDGSPDHVAAPQSMQPPHPVALPPGSAPVPQLSQNRLPHPMDPLPRLGAHACCSPPLWASPAVPSQHPAAPRYPHTVPSSSNPMWTGPSSMRGMQELPAPVAQSPDSSREMEQKPAAKQALTGVGAAAPPRPPLLLAAALGRADVIQTLLASTDYSVPAQPFTDHRYTEAHQALEEAAAAAAELAQQATGHPNKGAPFLSAPRTPGVPQELALLHCTALHLAATYGHAQAVQALLTSPTCSTAACNAMGTTALQAAAREGWVDVVAILANDPECQVNSIDIAGRSALHWAAAYGHVAVVNQLWCRSANVQQIDHGGWTALHYAADAGHSEVAGSLVIAGTLVSAYSAAGWTAMHLAAMKGHTQVIDKLLIGGYQIDCTSQYPNSGWTAAHVAARQGHLEALQRLIASGAKVQRKSETGSSALQCAAESGSFPMGVCETGAADCFSTQLVHSAAQGGCRQIIEELVKQGHSIEAIGHAGRSCLHYAARGMHLSMARWLLEHGADVNRADDAGETPLMTAAGSAEPDLVELLLSQGADVAAQCKTGCTALHLAVAQGSLKTVEALMQAGSDLSTICLRGTSALHHAAEANRTENTAALLKRANGALVQATDEMGWTALHYAALHQLPESAALLIQACCHPGLCLTCHRLCLNTIAGANVDAQCDSGLTALHVACRGQAVLVATLLLAASCDASLQDSRGCTALHYAAQTANWGLFSLLHAHPGCRPKSPDAKGASLLQYGVEGGSLDIVKLLLTELRASGPSTNAAGQLKKDRTGVSSKPSEESEYDPEHSPPLDLGEPLSLQDSQSLADEHVQSARERPADGKATSSGVCNPVHIAALKGFSDLIPSLLGAGFSASAPDAYKRTPLHYAAMKGFAFFPAQASGAQPPASEPSSRPDLEEKLSAQHGQVQSEVKPEGAGSQQQSSSSQAHAEECLTPGYTPSCSGDSEHSYTSQGSPAPLAAPKVAPAGSAVPLGAPLPPAQPYANTGVTSYGSLSMPGSSAPHQYSAGLPAPAQYYGPRATVAYGLTADLLIEAGADADAIDMWGCSSLHYAAGTGQMELVDRLLDLDVECSQADKNLWTPITYAAAGGHANCVRALLEAGASAGDVDAYGRTALHWAAERGWADVVTSLVPAMALEGRDVGLLDKAGSSATAVAAYGGHVECVRRVLDSTAIASDRGMSALHLAVQGKMEALVAQLLTLPAAVATVNLGDKDGLTPLHWAATEGNVGMVEMLLNAGAEVDALTNDHWTPLHEAALNGHVEAVERLLQAGAQVALKTSVGLTPLHNAASNSHVRVIETLIRAGAAVNARAGSNATALFIAAQNGHAEAVKCLLESSAEPSVAAGGGATALHAAASAGHLAIVEALIQASADVDIQAQNGATALHNAAGGGFDAAVKALLAANADIDVQNTNCNTALHLAAGKGHLAVVNLLLEAGADALIRNAKGWAPAQSAAAGGHLDIVLRLVAAGACPRSKPELDVLRMLARKTSYKLSYVEGRLKLAEKERQRALKAKEAVPEDGVSQEELAALNAKADANMAALLQEEADQKDAQEAKKGKKKKGKKKKSEDKAPEEESTSSAALTDTHQSSLQNCDEDADMQPDLQSEEAPAMAEASSKPAQRRSQEMSSTAESSSVKATKDHVDSRPSTSRDAAQGTGNMADSAATPLRQADEHESAAMSSKPSPRVDSTKVPPSPQRNHFRAPGRRAANLSPAGNASSKTEWVAVPGLHNSPEQKAEWQAAGGRKAKRSTVGKATDSAPLQPPPEPAPVRQAKLPKPVKPSKAAQPDSQASGHTRASESTPKTIAALRSVSRDEQPAPRQPSQAAAKAKASTGKTAKAAPAEGKRMSPTKAARELPLTPEQQSRTKKAEGSQTPGGSTLSFADMARPAAKTFPASGQAPPAPAGISGSPALAKEGRPGQSSPPATRPVHASHGQTARPRAPTAIPAPRPGATVEAVPKPQPSRLDKPRPAARGPVQAANGHLVQDARAGGLNGQYGQPASTPLSASPTGGSVTPRPSEPQPSRHIRADPVTINPVASADRLQKAPGPVRPQPRGSSASREHSLAPTPSLFSNMDNGHVDWSFPRQGSYGSLSSAAHMARGHGTGAEGASERQTFSSIESLASLTATDGPEVNPASHGSQPGRAPLGVSPLGKAEGAGYAASRMANGSMGYPQHLQGGLPGVPSLLQSIWNAAPAWDACGQPAAQHLPSKPAQRHPGAAAERETIQRLAEQYGLTCPLTKKLMRDPVMAADGYTYERSAISQHLSSSMLSPVTHAPMPSRHLDDALAMRSRIALLIPDA</sequence>
<evidence type="ECO:0000313" key="7">
    <source>
        <dbReference type="Proteomes" id="UP001497392"/>
    </source>
</evidence>
<feature type="repeat" description="ANK" evidence="3">
    <location>
        <begin position="778"/>
        <end position="810"/>
    </location>
</feature>
<feature type="repeat" description="ANK" evidence="3">
    <location>
        <begin position="1344"/>
        <end position="1376"/>
    </location>
</feature>
<feature type="region of interest" description="Disordered" evidence="4">
    <location>
        <begin position="1061"/>
        <end position="1128"/>
    </location>
</feature>
<feature type="compositionally biased region" description="Basic and acidic residues" evidence="4">
    <location>
        <begin position="18"/>
        <end position="28"/>
    </location>
</feature>
<feature type="repeat" description="ANK" evidence="3">
    <location>
        <begin position="1377"/>
        <end position="1409"/>
    </location>
</feature>
<feature type="compositionally biased region" description="Polar residues" evidence="4">
    <location>
        <begin position="2168"/>
        <end position="2178"/>
    </location>
</feature>
<feature type="compositionally biased region" description="Basic residues" evidence="4">
    <location>
        <begin position="1854"/>
        <end position="1863"/>
    </location>
</feature>